<accession>A0A366FQS1</accession>
<comment type="caution">
    <text evidence="3">The sequence shown here is derived from an EMBL/GenBank/DDBJ whole genome shotgun (WGS) entry which is preliminary data.</text>
</comment>
<comment type="similarity">
    <text evidence="1 2">Belongs to the phD/YefM antitoxin family.</text>
</comment>
<dbReference type="InterPro" id="IPR006442">
    <property type="entry name" value="Antitoxin_Phd/YefM"/>
</dbReference>
<dbReference type="EMBL" id="QNRK01000005">
    <property type="protein sequence ID" value="RBP16496.1"/>
    <property type="molecule type" value="Genomic_DNA"/>
</dbReference>
<name>A0A366FQS1_9HYPH</name>
<comment type="function">
    <text evidence="2">Antitoxin component of a type II toxin-antitoxin (TA) system.</text>
</comment>
<dbReference type="Proteomes" id="UP000253529">
    <property type="component" value="Unassembled WGS sequence"/>
</dbReference>
<dbReference type="InterPro" id="IPR036165">
    <property type="entry name" value="YefM-like_sf"/>
</dbReference>
<dbReference type="Gene3D" id="3.40.1620.10">
    <property type="entry name" value="YefM-like domain"/>
    <property type="match status" value="1"/>
</dbReference>
<dbReference type="AlphaFoldDB" id="A0A366FQS1"/>
<reference evidence="3 4" key="1">
    <citation type="submission" date="2018-06" db="EMBL/GenBank/DDBJ databases">
        <title>Genomic Encyclopedia of Type Strains, Phase IV (KMG-IV): sequencing the most valuable type-strain genomes for metagenomic binning, comparative biology and taxonomic classification.</title>
        <authorList>
            <person name="Goeker M."/>
        </authorList>
    </citation>
    <scope>NUCLEOTIDE SEQUENCE [LARGE SCALE GENOMIC DNA]</scope>
    <source>
        <strain evidence="3 4">DSM 24875</strain>
    </source>
</reference>
<dbReference type="Pfam" id="PF02604">
    <property type="entry name" value="PhdYeFM_antitox"/>
    <property type="match status" value="1"/>
</dbReference>
<evidence type="ECO:0000256" key="2">
    <source>
        <dbReference type="RuleBase" id="RU362080"/>
    </source>
</evidence>
<dbReference type="OrthoDB" id="7451784at2"/>
<evidence type="ECO:0000313" key="4">
    <source>
        <dbReference type="Proteomes" id="UP000253529"/>
    </source>
</evidence>
<dbReference type="SUPFAM" id="SSF143120">
    <property type="entry name" value="YefM-like"/>
    <property type="match status" value="1"/>
</dbReference>
<evidence type="ECO:0000313" key="3">
    <source>
        <dbReference type="EMBL" id="RBP16496.1"/>
    </source>
</evidence>
<proteinExistence type="inferred from homology"/>
<sequence>MDWALQDAKNRFSELVQRAGREGPQTVTVRGKRAAVVMSADDYDTLVSQRPSLVDHLLSGTPWDDEFAATVDSRSKAPSREVDI</sequence>
<dbReference type="NCBIfam" id="TIGR01552">
    <property type="entry name" value="phd_fam"/>
    <property type="match status" value="1"/>
</dbReference>
<protein>
    <recommendedName>
        <fullName evidence="2">Antitoxin</fullName>
    </recommendedName>
</protein>
<dbReference type="RefSeq" id="WP_113888287.1">
    <property type="nucleotide sequence ID" value="NZ_QNRK01000005.1"/>
</dbReference>
<gene>
    <name evidence="3" type="ORF">DFR50_105139</name>
</gene>
<evidence type="ECO:0000256" key="1">
    <source>
        <dbReference type="ARBA" id="ARBA00009981"/>
    </source>
</evidence>
<keyword evidence="4" id="KW-1185">Reference proteome</keyword>
<organism evidence="3 4">
    <name type="scientific">Roseiarcus fermentans</name>
    <dbReference type="NCBI Taxonomy" id="1473586"/>
    <lineage>
        <taxon>Bacteria</taxon>
        <taxon>Pseudomonadati</taxon>
        <taxon>Pseudomonadota</taxon>
        <taxon>Alphaproteobacteria</taxon>
        <taxon>Hyphomicrobiales</taxon>
        <taxon>Roseiarcaceae</taxon>
        <taxon>Roseiarcus</taxon>
    </lineage>
</organism>